<keyword evidence="2" id="KW-1185">Reference proteome</keyword>
<evidence type="ECO:0000313" key="2">
    <source>
        <dbReference type="Proteomes" id="UP000828251"/>
    </source>
</evidence>
<comment type="caution">
    <text evidence="1">The sequence shown here is derived from an EMBL/GenBank/DDBJ whole genome shotgun (WGS) entry which is preliminary data.</text>
</comment>
<protein>
    <submittedName>
        <fullName evidence="1">Uncharacterized protein</fullName>
    </submittedName>
</protein>
<organism evidence="1 2">
    <name type="scientific">Gossypium stocksii</name>
    <dbReference type="NCBI Taxonomy" id="47602"/>
    <lineage>
        <taxon>Eukaryota</taxon>
        <taxon>Viridiplantae</taxon>
        <taxon>Streptophyta</taxon>
        <taxon>Embryophyta</taxon>
        <taxon>Tracheophyta</taxon>
        <taxon>Spermatophyta</taxon>
        <taxon>Magnoliopsida</taxon>
        <taxon>eudicotyledons</taxon>
        <taxon>Gunneridae</taxon>
        <taxon>Pentapetalae</taxon>
        <taxon>rosids</taxon>
        <taxon>malvids</taxon>
        <taxon>Malvales</taxon>
        <taxon>Malvaceae</taxon>
        <taxon>Malvoideae</taxon>
        <taxon>Gossypium</taxon>
    </lineage>
</organism>
<evidence type="ECO:0000313" key="1">
    <source>
        <dbReference type="EMBL" id="KAH1115248.1"/>
    </source>
</evidence>
<feature type="non-terminal residue" evidence="1">
    <location>
        <position position="68"/>
    </location>
</feature>
<sequence>MLLDCEARQLALLKEVPLQANVASYPKHVNINNSKHTIDSNSYSQEFKQGHRGQCRYWSRGRARVNSL</sequence>
<gene>
    <name evidence="1" type="ORF">J1N35_008626</name>
</gene>
<dbReference type="EMBL" id="JAIQCV010000003">
    <property type="protein sequence ID" value="KAH1115248.1"/>
    <property type="molecule type" value="Genomic_DNA"/>
</dbReference>
<proteinExistence type="predicted"/>
<reference evidence="1 2" key="1">
    <citation type="journal article" date="2021" name="Plant Biotechnol. J.">
        <title>Multi-omics assisted identification of the key and species-specific regulatory components of drought-tolerant mechanisms in Gossypium stocksii.</title>
        <authorList>
            <person name="Yu D."/>
            <person name="Ke L."/>
            <person name="Zhang D."/>
            <person name="Wu Y."/>
            <person name="Sun Y."/>
            <person name="Mei J."/>
            <person name="Sun J."/>
            <person name="Sun Y."/>
        </authorList>
    </citation>
    <scope>NUCLEOTIDE SEQUENCE [LARGE SCALE GENOMIC DNA]</scope>
    <source>
        <strain evidence="2">cv. E1</strain>
        <tissue evidence="1">Leaf</tissue>
    </source>
</reference>
<dbReference type="AlphaFoldDB" id="A0A9D3WAN4"/>
<name>A0A9D3WAN4_9ROSI</name>
<dbReference type="Proteomes" id="UP000828251">
    <property type="component" value="Unassembled WGS sequence"/>
</dbReference>
<accession>A0A9D3WAN4</accession>